<evidence type="ECO:0000256" key="1">
    <source>
        <dbReference type="SAM" id="Phobius"/>
    </source>
</evidence>
<dbReference type="EMBL" id="CMVM020000718">
    <property type="status" value="NOT_ANNOTATED_CDS"/>
    <property type="molecule type" value="Genomic_DNA"/>
</dbReference>
<protein>
    <submittedName>
        <fullName evidence="2">Uncharacterized protein</fullName>
    </submittedName>
</protein>
<dbReference type="AlphaFoldDB" id="A0A8R1XPS8"/>
<keyword evidence="1" id="KW-0472">Membrane</keyword>
<organism evidence="2 3">
    <name type="scientific">Onchocerca volvulus</name>
    <dbReference type="NCBI Taxonomy" id="6282"/>
    <lineage>
        <taxon>Eukaryota</taxon>
        <taxon>Metazoa</taxon>
        <taxon>Ecdysozoa</taxon>
        <taxon>Nematoda</taxon>
        <taxon>Chromadorea</taxon>
        <taxon>Rhabditida</taxon>
        <taxon>Spirurina</taxon>
        <taxon>Spiruromorpha</taxon>
        <taxon>Filarioidea</taxon>
        <taxon>Onchocercidae</taxon>
        <taxon>Onchocerca</taxon>
    </lineage>
</organism>
<keyword evidence="1" id="KW-0812">Transmembrane</keyword>
<reference evidence="3" key="1">
    <citation type="submission" date="2013-10" db="EMBL/GenBank/DDBJ databases">
        <title>Genome sequencing of Onchocerca volvulus.</title>
        <authorList>
            <person name="Cotton J."/>
            <person name="Tsai J."/>
            <person name="Stanley E."/>
            <person name="Tracey A."/>
            <person name="Holroyd N."/>
            <person name="Lustigman S."/>
            <person name="Berriman M."/>
        </authorList>
    </citation>
    <scope>NUCLEOTIDE SEQUENCE</scope>
</reference>
<accession>A0A8R1XPS8</accession>
<feature type="transmembrane region" description="Helical" evidence="1">
    <location>
        <begin position="6"/>
        <end position="25"/>
    </location>
</feature>
<keyword evidence="3" id="KW-1185">Reference proteome</keyword>
<keyword evidence="1" id="KW-1133">Transmembrane helix</keyword>
<evidence type="ECO:0000313" key="2">
    <source>
        <dbReference type="EnsemblMetazoa" id="OVOC12789.1"/>
    </source>
</evidence>
<dbReference type="Proteomes" id="UP000024404">
    <property type="component" value="Unassembled WGS sequence"/>
</dbReference>
<reference evidence="2" key="2">
    <citation type="submission" date="2022-06" db="UniProtKB">
        <authorList>
            <consortium name="EnsemblMetazoa"/>
        </authorList>
    </citation>
    <scope>IDENTIFICATION</scope>
</reference>
<sequence>MPNGWLINLQVYGVIFAIIYLSGLFRNVTVDCSTVEATLTLAKEIRDQGRYCMWKSYNESISNFKERDVPIALIFIIDHNLTPIKLKLVLDIYHAIACLLPNDSNHLFAAVLHLPKNPKLYFGKLVNIRKLHRSFENAGEATKVLKASLIEFLNEILFESIIADAIFSTNLTYNWIKYDFEDFKRHSQQSVAFESWTWLLNFLRVTFFLIGAFIMLITTCALCGFACMLSSVLRDDYYRRQQMREREEELRILEERLRESGVNIHFNVFDHQSDLERESNNETNTAIEQISILNLRMRNIEI</sequence>
<dbReference type="EnsemblMetazoa" id="OVOC12789.1">
    <property type="protein sequence ID" value="OVOC12789.1"/>
    <property type="gene ID" value="WBGene00249598"/>
</dbReference>
<name>A0A8R1XPS8_ONCVO</name>
<evidence type="ECO:0000313" key="3">
    <source>
        <dbReference type="Proteomes" id="UP000024404"/>
    </source>
</evidence>
<feature type="transmembrane region" description="Helical" evidence="1">
    <location>
        <begin position="205"/>
        <end position="233"/>
    </location>
</feature>
<proteinExistence type="predicted"/>